<evidence type="ECO:0000313" key="1">
    <source>
        <dbReference type="EnsemblMetazoa" id="ACOM035165-PA.1"/>
    </source>
</evidence>
<sequence length="183" mass="19535">MHEPDRAGGALKASFVVGNVNHLHDVAIADRTTALPAQGRTQQPGQVFGPVATGTIAVLLLLRSDLTVAASRRHYSGEEKPLSFGQRGGRHTATGSRVRLLRGAWHRRLERIMPGPGVAVLPAVTFAPMFTPFVPFACSLFVNEPPVSGSGCPALHFDSMGTETDERGEKGLALSTLCQSHEF</sequence>
<protein>
    <submittedName>
        <fullName evidence="1">Uncharacterized protein</fullName>
    </submittedName>
</protein>
<dbReference type="Proteomes" id="UP000075882">
    <property type="component" value="Unassembled WGS sequence"/>
</dbReference>
<organism evidence="1">
    <name type="scientific">Anopheles coluzzii</name>
    <name type="common">African malaria mosquito</name>
    <dbReference type="NCBI Taxonomy" id="1518534"/>
    <lineage>
        <taxon>Eukaryota</taxon>
        <taxon>Metazoa</taxon>
        <taxon>Ecdysozoa</taxon>
        <taxon>Arthropoda</taxon>
        <taxon>Hexapoda</taxon>
        <taxon>Insecta</taxon>
        <taxon>Pterygota</taxon>
        <taxon>Neoptera</taxon>
        <taxon>Endopterygota</taxon>
        <taxon>Diptera</taxon>
        <taxon>Nematocera</taxon>
        <taxon>Culicoidea</taxon>
        <taxon>Culicidae</taxon>
        <taxon>Anophelinae</taxon>
        <taxon>Anopheles</taxon>
    </lineage>
</organism>
<dbReference type="EnsemblMetazoa" id="ACOM035165-RA">
    <property type="protein sequence ID" value="ACOM035165-PA.1"/>
    <property type="gene ID" value="ACOM035165"/>
</dbReference>
<accession>A0A8W7PP07</accession>
<proteinExistence type="predicted"/>
<name>A0A8W7PP07_ANOCL</name>
<reference evidence="1" key="1">
    <citation type="submission" date="2022-08" db="UniProtKB">
        <authorList>
            <consortium name="EnsemblMetazoa"/>
        </authorList>
    </citation>
    <scope>IDENTIFICATION</scope>
</reference>
<dbReference type="AlphaFoldDB" id="A0A8W7PP07"/>